<accession>A0A9W8E3N2</accession>
<organism evidence="2 3">
    <name type="scientific">Dispira parvispora</name>
    <dbReference type="NCBI Taxonomy" id="1520584"/>
    <lineage>
        <taxon>Eukaryota</taxon>
        <taxon>Fungi</taxon>
        <taxon>Fungi incertae sedis</taxon>
        <taxon>Zoopagomycota</taxon>
        <taxon>Kickxellomycotina</taxon>
        <taxon>Dimargaritomycetes</taxon>
        <taxon>Dimargaritales</taxon>
        <taxon>Dimargaritaceae</taxon>
        <taxon>Dispira</taxon>
    </lineage>
</organism>
<sequence>MYQYTTRACWTIPLAPPKDSATGTHSVQQSHPQLSNSLIIPDGCYPLKYFDDSPPEYGSSFAGDCDDAPNPAVLASDKNTMDTHENPEHQRFEDEYWAWYLYSMQWMTLHSPNDQSISTLGEQVTLHDANKSQWTHTPSPTPSPSLFTNPGSRMIRPESFTTPDSVVWQFHTRRHALADPSFLDTLSYSAKANAVKSPDDMYTPRWTRGLRQHKEGLCPICQAMGERRWFRMKVSAYWYHMNFFHGISPSTCRPYLPPQAIRTLQSDQYHYTDEIHMETMYSMHQGYPKGGVANYTFIQADKENTPPLHWSEEQGIPVTNLQCKAELNWKPQVWEGLCHQCQEWVPLNSVRDVSVNVPEIYWWKH</sequence>
<dbReference type="EMBL" id="JANBPY010003476">
    <property type="protein sequence ID" value="KAJ1951650.1"/>
    <property type="molecule type" value="Genomic_DNA"/>
</dbReference>
<evidence type="ECO:0000313" key="2">
    <source>
        <dbReference type="EMBL" id="KAJ1951650.1"/>
    </source>
</evidence>
<feature type="non-terminal residue" evidence="2">
    <location>
        <position position="1"/>
    </location>
</feature>
<dbReference type="InterPro" id="IPR028012">
    <property type="entry name" value="Rua1_C"/>
</dbReference>
<name>A0A9W8E3N2_9FUNG</name>
<reference evidence="2" key="1">
    <citation type="submission" date="2022-07" db="EMBL/GenBank/DDBJ databases">
        <title>Phylogenomic reconstructions and comparative analyses of Kickxellomycotina fungi.</title>
        <authorList>
            <person name="Reynolds N.K."/>
            <person name="Stajich J.E."/>
            <person name="Barry K."/>
            <person name="Grigoriev I.V."/>
            <person name="Crous P."/>
            <person name="Smith M.E."/>
        </authorList>
    </citation>
    <scope>NUCLEOTIDE SEQUENCE</scope>
    <source>
        <strain evidence="2">RSA 1196</strain>
    </source>
</reference>
<feature type="domain" description="Transcription regulator Rua1 C-terminal" evidence="1">
    <location>
        <begin position="198"/>
        <end position="365"/>
    </location>
</feature>
<keyword evidence="3" id="KW-1185">Reference proteome</keyword>
<gene>
    <name evidence="2" type="ORF">IWQ62_006407</name>
</gene>
<evidence type="ECO:0000259" key="1">
    <source>
        <dbReference type="Pfam" id="PF14616"/>
    </source>
</evidence>
<dbReference type="PANTHER" id="PTHR28125:SF2">
    <property type="entry name" value="MEIOTIC EXPRESSION UP-REGULATED PROTEIN 26"/>
    <property type="match status" value="1"/>
</dbReference>
<protein>
    <recommendedName>
        <fullName evidence="1">Transcription regulator Rua1 C-terminal domain-containing protein</fullName>
    </recommendedName>
</protein>
<evidence type="ECO:0000313" key="3">
    <source>
        <dbReference type="Proteomes" id="UP001150925"/>
    </source>
</evidence>
<dbReference type="Proteomes" id="UP001150925">
    <property type="component" value="Unassembled WGS sequence"/>
</dbReference>
<dbReference type="Pfam" id="PF14616">
    <property type="entry name" value="Rua1_C"/>
    <property type="match status" value="1"/>
</dbReference>
<dbReference type="AlphaFoldDB" id="A0A9W8E3N2"/>
<dbReference type="PANTHER" id="PTHR28125">
    <property type="entry name" value="MEIOTIC EXPRESSION UP-REGULATED PROTEIN 26"/>
    <property type="match status" value="1"/>
</dbReference>
<dbReference type="OrthoDB" id="5595379at2759"/>
<proteinExistence type="predicted"/>
<comment type="caution">
    <text evidence="2">The sequence shown here is derived from an EMBL/GenBank/DDBJ whole genome shotgun (WGS) entry which is preliminary data.</text>
</comment>